<dbReference type="PANTHER" id="PTHR42085">
    <property type="entry name" value="F-BOX DOMAIN-CONTAINING PROTEIN"/>
    <property type="match status" value="1"/>
</dbReference>
<sequence>MAGTINFLDLPGEIRNRIYELVVTSDRPIEPLFGSDFSWFNDKSHRPISELAINGICRQIRKEALPLFFENNRFIFDSFPTSNSYYTEWLHSIGPDNNKHLRHISFRMLYVRARGSRAGYNRQNISNLVTDQQYREKAAAKQPRFGSIIHIHADIQCRSGKQTVSVSFSEPVAAKQELLSFVDFYGQMVEKTNVIDGITLSKLFSFEYHALWEGYNAMVFRLPSYSIPAVGPQIIEAHIQLKSTRIHYQGGRKAVLPRRSAYTKTAFLNRTAAVLYLYITCISLLMMSTAGFVYGICWSGDFWGQHFIWLVPCFICVSTIAVAALKALQYC</sequence>
<keyword evidence="3" id="KW-1185">Reference proteome</keyword>
<dbReference type="Proteomes" id="UP000800041">
    <property type="component" value="Unassembled WGS sequence"/>
</dbReference>
<proteinExistence type="predicted"/>
<evidence type="ECO:0000256" key="1">
    <source>
        <dbReference type="SAM" id="Phobius"/>
    </source>
</evidence>
<dbReference type="PANTHER" id="PTHR42085:SF1">
    <property type="entry name" value="F-BOX DOMAIN-CONTAINING PROTEIN"/>
    <property type="match status" value="1"/>
</dbReference>
<keyword evidence="1" id="KW-1133">Transmembrane helix</keyword>
<name>A0A6G1GVV2_9PEZI</name>
<dbReference type="AlphaFoldDB" id="A0A6G1GVV2"/>
<reference evidence="2" key="1">
    <citation type="journal article" date="2020" name="Stud. Mycol.">
        <title>101 Dothideomycetes genomes: a test case for predicting lifestyles and emergence of pathogens.</title>
        <authorList>
            <person name="Haridas S."/>
            <person name="Albert R."/>
            <person name="Binder M."/>
            <person name="Bloem J."/>
            <person name="Labutti K."/>
            <person name="Salamov A."/>
            <person name="Andreopoulos B."/>
            <person name="Baker S."/>
            <person name="Barry K."/>
            <person name="Bills G."/>
            <person name="Bluhm B."/>
            <person name="Cannon C."/>
            <person name="Castanera R."/>
            <person name="Culley D."/>
            <person name="Daum C."/>
            <person name="Ezra D."/>
            <person name="Gonzalez J."/>
            <person name="Henrissat B."/>
            <person name="Kuo A."/>
            <person name="Liang C."/>
            <person name="Lipzen A."/>
            <person name="Lutzoni F."/>
            <person name="Magnuson J."/>
            <person name="Mondo S."/>
            <person name="Nolan M."/>
            <person name="Ohm R."/>
            <person name="Pangilinan J."/>
            <person name="Park H.-J."/>
            <person name="Ramirez L."/>
            <person name="Alfaro M."/>
            <person name="Sun H."/>
            <person name="Tritt A."/>
            <person name="Yoshinaga Y."/>
            <person name="Zwiers L.-H."/>
            <person name="Turgeon B."/>
            <person name="Goodwin S."/>
            <person name="Spatafora J."/>
            <person name="Crous P."/>
            <person name="Grigoriev I."/>
        </authorList>
    </citation>
    <scope>NUCLEOTIDE SEQUENCE</scope>
    <source>
        <strain evidence="2">CBS 113979</strain>
    </source>
</reference>
<keyword evidence="1" id="KW-0472">Membrane</keyword>
<organism evidence="2 3">
    <name type="scientific">Aulographum hederae CBS 113979</name>
    <dbReference type="NCBI Taxonomy" id="1176131"/>
    <lineage>
        <taxon>Eukaryota</taxon>
        <taxon>Fungi</taxon>
        <taxon>Dikarya</taxon>
        <taxon>Ascomycota</taxon>
        <taxon>Pezizomycotina</taxon>
        <taxon>Dothideomycetes</taxon>
        <taxon>Pleosporomycetidae</taxon>
        <taxon>Aulographales</taxon>
        <taxon>Aulographaceae</taxon>
    </lineage>
</organism>
<keyword evidence="1" id="KW-0812">Transmembrane</keyword>
<evidence type="ECO:0008006" key="4">
    <source>
        <dbReference type="Google" id="ProtNLM"/>
    </source>
</evidence>
<accession>A0A6G1GVV2</accession>
<gene>
    <name evidence="2" type="ORF">K402DRAFT_119994</name>
</gene>
<protein>
    <recommendedName>
        <fullName evidence="4">F-box domain-containing protein</fullName>
    </recommendedName>
</protein>
<feature type="transmembrane region" description="Helical" evidence="1">
    <location>
        <begin position="273"/>
        <end position="295"/>
    </location>
</feature>
<dbReference type="OrthoDB" id="62952at2759"/>
<dbReference type="InterPro" id="IPR038883">
    <property type="entry name" value="AN11006-like"/>
</dbReference>
<evidence type="ECO:0000313" key="3">
    <source>
        <dbReference type="Proteomes" id="UP000800041"/>
    </source>
</evidence>
<dbReference type="EMBL" id="ML977165">
    <property type="protein sequence ID" value="KAF1984868.1"/>
    <property type="molecule type" value="Genomic_DNA"/>
</dbReference>
<evidence type="ECO:0000313" key="2">
    <source>
        <dbReference type="EMBL" id="KAF1984868.1"/>
    </source>
</evidence>
<feature type="transmembrane region" description="Helical" evidence="1">
    <location>
        <begin position="307"/>
        <end position="328"/>
    </location>
</feature>